<gene>
    <name evidence="8" type="ORF">CK510_15410</name>
</gene>
<feature type="transmembrane region" description="Helical" evidence="6">
    <location>
        <begin position="244"/>
        <end position="263"/>
    </location>
</feature>
<keyword evidence="4 6" id="KW-1133">Transmembrane helix</keyword>
<dbReference type="EMBL" id="NTFS01000164">
    <property type="protein sequence ID" value="PAX53177.1"/>
    <property type="molecule type" value="Genomic_DNA"/>
</dbReference>
<evidence type="ECO:0000256" key="1">
    <source>
        <dbReference type="ARBA" id="ARBA00004141"/>
    </source>
</evidence>
<feature type="domain" description="EamA" evidence="7">
    <location>
        <begin position="35"/>
        <end position="160"/>
    </location>
</feature>
<accession>A0A2A2TH94</accession>
<dbReference type="InterPro" id="IPR000620">
    <property type="entry name" value="EamA_dom"/>
</dbReference>
<evidence type="ECO:0000256" key="4">
    <source>
        <dbReference type="ARBA" id="ARBA00022989"/>
    </source>
</evidence>
<reference evidence="8 9" key="1">
    <citation type="submission" date="2017-08" db="EMBL/GenBank/DDBJ databases">
        <title>Draft genome sequence of filamentous cyanobacterium Calothrix elsteri CCALA 953.</title>
        <authorList>
            <person name="Gagunashvili A.N."/>
            <person name="Elster J."/>
            <person name="Andresson O.S."/>
        </authorList>
    </citation>
    <scope>NUCLEOTIDE SEQUENCE [LARGE SCALE GENOMIC DNA]</scope>
    <source>
        <strain evidence="8 9">CCALA 953</strain>
    </source>
</reference>
<dbReference type="AlphaFoldDB" id="A0A2A2TH94"/>
<keyword evidence="9" id="KW-1185">Reference proteome</keyword>
<dbReference type="GO" id="GO:0016020">
    <property type="term" value="C:membrane"/>
    <property type="evidence" value="ECO:0007669"/>
    <property type="project" value="UniProtKB-SubCell"/>
</dbReference>
<evidence type="ECO:0000256" key="2">
    <source>
        <dbReference type="ARBA" id="ARBA00007362"/>
    </source>
</evidence>
<feature type="domain" description="EamA" evidence="7">
    <location>
        <begin position="180"/>
        <end position="315"/>
    </location>
</feature>
<feature type="transmembrane region" description="Helical" evidence="6">
    <location>
        <begin position="144"/>
        <end position="163"/>
    </location>
</feature>
<dbReference type="PANTHER" id="PTHR22911">
    <property type="entry name" value="ACYL-MALONYL CONDENSING ENZYME-RELATED"/>
    <property type="match status" value="1"/>
</dbReference>
<dbReference type="RefSeq" id="WP_095722539.1">
    <property type="nucleotide sequence ID" value="NZ_NTFS01000164.1"/>
</dbReference>
<proteinExistence type="inferred from homology"/>
<dbReference type="PANTHER" id="PTHR22911:SF6">
    <property type="entry name" value="SOLUTE CARRIER FAMILY 35 MEMBER G1"/>
    <property type="match status" value="1"/>
</dbReference>
<comment type="caution">
    <text evidence="8">The sequence shown here is derived from an EMBL/GenBank/DDBJ whole genome shotgun (WGS) entry which is preliminary data.</text>
</comment>
<dbReference type="Pfam" id="PF00892">
    <property type="entry name" value="EamA"/>
    <property type="match status" value="2"/>
</dbReference>
<keyword evidence="5 6" id="KW-0472">Membrane</keyword>
<organism evidence="8 9">
    <name type="scientific">Brunnivagina elsteri CCALA 953</name>
    <dbReference type="NCBI Taxonomy" id="987040"/>
    <lineage>
        <taxon>Bacteria</taxon>
        <taxon>Bacillati</taxon>
        <taxon>Cyanobacteriota</taxon>
        <taxon>Cyanophyceae</taxon>
        <taxon>Nostocales</taxon>
        <taxon>Calotrichaceae</taxon>
        <taxon>Brunnivagina</taxon>
    </lineage>
</organism>
<dbReference type="Gene3D" id="1.10.3730.20">
    <property type="match status" value="1"/>
</dbReference>
<feature type="transmembrane region" description="Helical" evidence="6">
    <location>
        <begin position="12"/>
        <end position="29"/>
    </location>
</feature>
<dbReference type="OrthoDB" id="505666at2"/>
<feature type="transmembrane region" description="Helical" evidence="6">
    <location>
        <begin position="118"/>
        <end position="137"/>
    </location>
</feature>
<dbReference type="Proteomes" id="UP000218238">
    <property type="component" value="Unassembled WGS sequence"/>
</dbReference>
<evidence type="ECO:0000256" key="6">
    <source>
        <dbReference type="SAM" id="Phobius"/>
    </source>
</evidence>
<feature type="transmembrane region" description="Helical" evidence="6">
    <location>
        <begin position="275"/>
        <end position="294"/>
    </location>
</feature>
<sequence>MRIPPILLIHKLPGQFYLWCAIIIFGAANSVTRKLTEIGAQKYVNGHNPVSFCNVLFVGNLCALLVLLIVYGRQFRLSRLQQISQNKWLYLTLASIMGGAIAPGLIFQALAITDVNNVVLIGRLEPPLTLAFSIWLLRSRVHFWEIIGAIVSFFGVFLTISLPSNVQSMVEMKDLFSFGTGEILTAIASVALAASTIISKAKLSRIPLGIYSIYRTVLGTILFFCIALIVYGQNHFMDIFSPFLWKWMLIYGPIIVVVGQSCWVTGLRATSVSQASLIGSFSPLVAVVAAYLILGESPTFAQYIGGAVIFLGIIISQFGISRQQSQNDSIAKLREIEGEIGFKGM</sequence>
<feature type="transmembrane region" description="Helical" evidence="6">
    <location>
        <begin position="49"/>
        <end position="72"/>
    </location>
</feature>
<evidence type="ECO:0000259" key="7">
    <source>
        <dbReference type="Pfam" id="PF00892"/>
    </source>
</evidence>
<feature type="transmembrane region" description="Helical" evidence="6">
    <location>
        <begin position="183"/>
        <end position="201"/>
    </location>
</feature>
<evidence type="ECO:0000313" key="9">
    <source>
        <dbReference type="Proteomes" id="UP000218238"/>
    </source>
</evidence>
<dbReference type="InterPro" id="IPR037185">
    <property type="entry name" value="EmrE-like"/>
</dbReference>
<evidence type="ECO:0000256" key="3">
    <source>
        <dbReference type="ARBA" id="ARBA00022692"/>
    </source>
</evidence>
<protein>
    <submittedName>
        <fullName evidence="8">EamA family transporter</fullName>
    </submittedName>
</protein>
<comment type="similarity">
    <text evidence="2">Belongs to the EamA transporter family.</text>
</comment>
<dbReference type="SUPFAM" id="SSF103481">
    <property type="entry name" value="Multidrug resistance efflux transporter EmrE"/>
    <property type="match status" value="2"/>
</dbReference>
<evidence type="ECO:0000256" key="5">
    <source>
        <dbReference type="ARBA" id="ARBA00023136"/>
    </source>
</evidence>
<name>A0A2A2TH94_9CYAN</name>
<feature type="transmembrane region" description="Helical" evidence="6">
    <location>
        <begin position="300"/>
        <end position="320"/>
    </location>
</feature>
<keyword evidence="3 6" id="KW-0812">Transmembrane</keyword>
<comment type="subcellular location">
    <subcellularLocation>
        <location evidence="1">Membrane</location>
        <topology evidence="1">Multi-pass membrane protein</topology>
    </subcellularLocation>
</comment>
<feature type="transmembrane region" description="Helical" evidence="6">
    <location>
        <begin position="88"/>
        <end position="112"/>
    </location>
</feature>
<feature type="transmembrane region" description="Helical" evidence="6">
    <location>
        <begin position="213"/>
        <end position="232"/>
    </location>
</feature>
<evidence type="ECO:0000313" key="8">
    <source>
        <dbReference type="EMBL" id="PAX53177.1"/>
    </source>
</evidence>